<evidence type="ECO:0000313" key="3">
    <source>
        <dbReference type="Proteomes" id="UP000177130"/>
    </source>
</evidence>
<protein>
    <submittedName>
        <fullName evidence="2">Uncharacterized protein</fullName>
    </submittedName>
</protein>
<sequence>MISVSKKVDAVKELKWFVVIIICLGLAWFFSGGLQSATKQNALIKPAQPLSTGEFYGKNIFSFLSPQVRVAPQTKLPAQTSLPVLPNAQITNRGSTKTYYGAADRPILSTSQDTLKISKVNRSTQKDGSVGFEYMIVSAPTSNSKPMLLTGMLLKSRMTGNQQDIREGIPVYYLNSINQKEAIWLYPGEKAYIISGHSPFGYSFKTNKCMGYLSNSTQKFVIGLPLNCPHVLDYPLPAWPNHFSDNCLAFLNRVGTCQSRISYPSNIEVACKNFVAERTNYNRCVQDFGNDPNFLGKEWRIYLGRDTALWKSKREIVDIMDQNDRLITSYTY</sequence>
<keyword evidence="1" id="KW-1133">Transmembrane helix</keyword>
<name>A0A1G2MGD1_9BACT</name>
<evidence type="ECO:0000256" key="1">
    <source>
        <dbReference type="SAM" id="Phobius"/>
    </source>
</evidence>
<gene>
    <name evidence="2" type="ORF">A3C72_03965</name>
</gene>
<reference evidence="2 3" key="1">
    <citation type="journal article" date="2016" name="Nat. Commun.">
        <title>Thousands of microbial genomes shed light on interconnected biogeochemical processes in an aquifer system.</title>
        <authorList>
            <person name="Anantharaman K."/>
            <person name="Brown C.T."/>
            <person name="Hug L.A."/>
            <person name="Sharon I."/>
            <person name="Castelle C.J."/>
            <person name="Probst A.J."/>
            <person name="Thomas B.C."/>
            <person name="Singh A."/>
            <person name="Wilkins M.J."/>
            <person name="Karaoz U."/>
            <person name="Brodie E.L."/>
            <person name="Williams K.H."/>
            <person name="Hubbard S.S."/>
            <person name="Banfield J.F."/>
        </authorList>
    </citation>
    <scope>NUCLEOTIDE SEQUENCE [LARGE SCALE GENOMIC DNA]</scope>
</reference>
<evidence type="ECO:0000313" key="2">
    <source>
        <dbReference type="EMBL" id="OHA22937.1"/>
    </source>
</evidence>
<proteinExistence type="predicted"/>
<feature type="transmembrane region" description="Helical" evidence="1">
    <location>
        <begin position="16"/>
        <end position="34"/>
    </location>
</feature>
<comment type="caution">
    <text evidence="2">The sequence shown here is derived from an EMBL/GenBank/DDBJ whole genome shotgun (WGS) entry which is preliminary data.</text>
</comment>
<keyword evidence="1" id="KW-0812">Transmembrane</keyword>
<dbReference type="Proteomes" id="UP000177130">
    <property type="component" value="Unassembled WGS sequence"/>
</dbReference>
<dbReference type="EMBL" id="MHRK01000045">
    <property type="protein sequence ID" value="OHA22937.1"/>
    <property type="molecule type" value="Genomic_DNA"/>
</dbReference>
<organism evidence="2 3">
    <name type="scientific">Candidatus Taylorbacteria bacterium RIFCSPHIGHO2_02_FULL_43_32b</name>
    <dbReference type="NCBI Taxonomy" id="1802306"/>
    <lineage>
        <taxon>Bacteria</taxon>
        <taxon>Candidatus Tayloriibacteriota</taxon>
    </lineage>
</organism>
<keyword evidence="1" id="KW-0472">Membrane</keyword>
<dbReference type="AlphaFoldDB" id="A0A1G2MGD1"/>
<accession>A0A1G2MGD1</accession>